<dbReference type="Pfam" id="PF02566">
    <property type="entry name" value="OsmC"/>
    <property type="match status" value="1"/>
</dbReference>
<dbReference type="PANTHER" id="PTHR42830">
    <property type="entry name" value="OSMOTICALLY INDUCIBLE FAMILY PROTEIN"/>
    <property type="match status" value="1"/>
</dbReference>
<dbReference type="RefSeq" id="WP_012325917.1">
    <property type="nucleotide sequence ID" value="NC_010506.1"/>
</dbReference>
<dbReference type="KEGG" id="swd:Swoo_3312"/>
<dbReference type="Proteomes" id="UP000002168">
    <property type="component" value="Chromosome"/>
</dbReference>
<keyword evidence="2" id="KW-1185">Reference proteome</keyword>
<name>B1KNX3_SHEWM</name>
<dbReference type="InterPro" id="IPR003718">
    <property type="entry name" value="OsmC/Ohr_fam"/>
</dbReference>
<dbReference type="InterPro" id="IPR036102">
    <property type="entry name" value="OsmC/Ohrsf"/>
</dbReference>
<reference evidence="1 2" key="1">
    <citation type="submission" date="2008-02" db="EMBL/GenBank/DDBJ databases">
        <title>Complete sequence of Shewanella woodyi ATCC 51908.</title>
        <authorList>
            <consortium name="US DOE Joint Genome Institute"/>
            <person name="Copeland A."/>
            <person name="Lucas S."/>
            <person name="Lapidus A."/>
            <person name="Glavina del Rio T."/>
            <person name="Dalin E."/>
            <person name="Tice H."/>
            <person name="Bruce D."/>
            <person name="Goodwin L."/>
            <person name="Pitluck S."/>
            <person name="Sims D."/>
            <person name="Brettin T."/>
            <person name="Detter J.C."/>
            <person name="Han C."/>
            <person name="Kuske C.R."/>
            <person name="Schmutz J."/>
            <person name="Larimer F."/>
            <person name="Land M."/>
            <person name="Hauser L."/>
            <person name="Kyrpides N."/>
            <person name="Lykidis A."/>
            <person name="Zhao J.-S."/>
            <person name="Richardson P."/>
        </authorList>
    </citation>
    <scope>NUCLEOTIDE SEQUENCE [LARGE SCALE GENOMIC DNA]</scope>
    <source>
        <strain evidence="2">ATCC 51908 / MS32</strain>
    </source>
</reference>
<dbReference type="InterPro" id="IPR015946">
    <property type="entry name" value="KH_dom-like_a/b"/>
</dbReference>
<dbReference type="EMBL" id="CP000961">
    <property type="protein sequence ID" value="ACA87581.1"/>
    <property type="molecule type" value="Genomic_DNA"/>
</dbReference>
<dbReference type="HOGENOM" id="CLU_105860_0_0_6"/>
<dbReference type="InterPro" id="IPR052707">
    <property type="entry name" value="OsmC_Ohr_Peroxiredoxin"/>
</dbReference>
<evidence type="ECO:0000313" key="1">
    <source>
        <dbReference type="EMBL" id="ACA87581.1"/>
    </source>
</evidence>
<proteinExistence type="predicted"/>
<dbReference type="eggNOG" id="COG1764">
    <property type="taxonomic scope" value="Bacteria"/>
</dbReference>
<dbReference type="STRING" id="392500.Swoo_3312"/>
<dbReference type="SUPFAM" id="SSF82784">
    <property type="entry name" value="OsmC-like"/>
    <property type="match status" value="1"/>
</dbReference>
<accession>B1KNX3</accession>
<gene>
    <name evidence="1" type="ordered locus">Swoo_3312</name>
</gene>
<sequence>MSFSVITQWNTQASIEGEFNRDHSVTFGSGQTVQASSAPEYKGNQERVNPEEQLLAALSSCHMLTFLTIAHLKRLPVQTYTDNASAILGKNAAGKIAIVKLVLKPEIVFQSGVDVSAEVLEKIHEKAHANCFIANSLSSEIEVIYS</sequence>
<dbReference type="PANTHER" id="PTHR42830:SF2">
    <property type="entry name" value="OSMC_OHR FAMILY PROTEIN"/>
    <property type="match status" value="1"/>
</dbReference>
<evidence type="ECO:0000313" key="2">
    <source>
        <dbReference type="Proteomes" id="UP000002168"/>
    </source>
</evidence>
<dbReference type="Gene3D" id="3.30.300.20">
    <property type="match status" value="1"/>
</dbReference>
<organism evidence="1 2">
    <name type="scientific">Shewanella woodyi (strain ATCC 51908 / MS32)</name>
    <dbReference type="NCBI Taxonomy" id="392500"/>
    <lineage>
        <taxon>Bacteria</taxon>
        <taxon>Pseudomonadati</taxon>
        <taxon>Pseudomonadota</taxon>
        <taxon>Gammaproteobacteria</taxon>
        <taxon>Alteromonadales</taxon>
        <taxon>Shewanellaceae</taxon>
        <taxon>Shewanella</taxon>
    </lineage>
</organism>
<protein>
    <submittedName>
        <fullName evidence="1">OsmC family protein</fullName>
    </submittedName>
</protein>
<dbReference type="AlphaFoldDB" id="B1KNX3"/>